<accession>C3PI23</accession>
<evidence type="ECO:0000256" key="6">
    <source>
        <dbReference type="ARBA" id="ARBA00023136"/>
    </source>
</evidence>
<feature type="transmembrane region" description="Helical" evidence="7">
    <location>
        <begin position="86"/>
        <end position="109"/>
    </location>
</feature>
<feature type="domain" description="Nucleoside transporter/FeoB GTPase Gate" evidence="10">
    <location>
        <begin position="90"/>
        <end position="185"/>
    </location>
</feature>
<keyword evidence="3" id="KW-1003">Cell membrane</keyword>
<dbReference type="AlphaFoldDB" id="C3PI23"/>
<dbReference type="Proteomes" id="UP000002077">
    <property type="component" value="Chromosome"/>
</dbReference>
<dbReference type="GeneID" id="31924519"/>
<dbReference type="OrthoDB" id="9766455at2"/>
<feature type="transmembrane region" description="Helical" evidence="7">
    <location>
        <begin position="249"/>
        <end position="271"/>
    </location>
</feature>
<feature type="transmembrane region" description="Helical" evidence="7">
    <location>
        <begin position="164"/>
        <end position="186"/>
    </location>
</feature>
<dbReference type="PANTHER" id="PTHR10590:SF4">
    <property type="entry name" value="SOLUTE CARRIER FAMILY 28 MEMBER 3"/>
    <property type="match status" value="1"/>
</dbReference>
<comment type="similarity">
    <text evidence="2">Belongs to the concentrative nucleoside transporter (CNT) (TC 2.A.41) family.</text>
</comment>
<feature type="transmembrane region" description="Helical" evidence="7">
    <location>
        <begin position="340"/>
        <end position="361"/>
    </location>
</feature>
<proteinExistence type="inferred from homology"/>
<feature type="domain" description="Concentrative nucleoside transporter N-terminal" evidence="8">
    <location>
        <begin position="8"/>
        <end position="81"/>
    </location>
</feature>
<sequence length="406" mass="42995">MERLQGLLGILAILAVIYVLSSSRKNIKWRTIGVGLALQIVFCYLVLAWEPGFKALAAVSHGLTKLTDFTNEGTSFVFGGLLGENFIFALNVLPVVIFLGAIIAALYYLRVIQYFVEYVGSGIKWLMGTSKVESVWATTVIFLGQSEAPLVIKPYLPKLTRSELYTCMVGGFASVAGSTLIGYSLLGAPLEYLLAASLMNAPGSLLIAKGLMPETEESSLDATVKDVRDNDSKNIIDAISNGAMAGGKIAISVACLLIAFIAMIAMLSAILGGVGSIFGQDNWSLEGLFGLLFAPVAWLIGVPWDDVMQVGNFIGQKTILNEFVGYTAFGESIDQLSDKAIMLSSFALAGFANISSIGIQIGAIGGLVPERRGEIAKLGPKALFGGFLTNMLNAAIVGVIVAPMVL</sequence>
<dbReference type="HOGENOM" id="CLU_016813_4_2_11"/>
<dbReference type="Pfam" id="PF07662">
    <property type="entry name" value="Nucleos_tra2_C"/>
    <property type="match status" value="1"/>
</dbReference>
<evidence type="ECO:0000313" key="12">
    <source>
        <dbReference type="Proteomes" id="UP000002077"/>
    </source>
</evidence>
<dbReference type="GO" id="GO:0015293">
    <property type="term" value="F:symporter activity"/>
    <property type="evidence" value="ECO:0007669"/>
    <property type="project" value="TreeGrafter"/>
</dbReference>
<dbReference type="eggNOG" id="COG1972">
    <property type="taxonomic scope" value="Bacteria"/>
</dbReference>
<organism evidence="11 12">
    <name type="scientific">Corynebacterium aurimucosum (strain ATCC 700975 / DSM 44827 / CIP 107346 / CN-1)</name>
    <name type="common">Corynebacterium nigricans</name>
    <dbReference type="NCBI Taxonomy" id="548476"/>
    <lineage>
        <taxon>Bacteria</taxon>
        <taxon>Bacillati</taxon>
        <taxon>Actinomycetota</taxon>
        <taxon>Actinomycetes</taxon>
        <taxon>Mycobacteriales</taxon>
        <taxon>Corynebacteriaceae</taxon>
        <taxon>Corynebacterium</taxon>
    </lineage>
</organism>
<dbReference type="InterPro" id="IPR011657">
    <property type="entry name" value="CNT_C_dom"/>
</dbReference>
<keyword evidence="6 7" id="KW-0472">Membrane</keyword>
<dbReference type="InterPro" id="IPR002668">
    <property type="entry name" value="CNT_N_dom"/>
</dbReference>
<dbReference type="KEGG" id="car:cauri_1884"/>
<keyword evidence="4 7" id="KW-0812">Transmembrane</keyword>
<feature type="transmembrane region" description="Helical" evidence="7">
    <location>
        <begin position="382"/>
        <end position="405"/>
    </location>
</feature>
<evidence type="ECO:0000256" key="7">
    <source>
        <dbReference type="SAM" id="Phobius"/>
    </source>
</evidence>
<evidence type="ECO:0000256" key="1">
    <source>
        <dbReference type="ARBA" id="ARBA00004651"/>
    </source>
</evidence>
<dbReference type="Pfam" id="PF01773">
    <property type="entry name" value="Nucleos_tra2_N"/>
    <property type="match status" value="1"/>
</dbReference>
<evidence type="ECO:0000259" key="9">
    <source>
        <dbReference type="Pfam" id="PF07662"/>
    </source>
</evidence>
<dbReference type="GO" id="GO:0005886">
    <property type="term" value="C:plasma membrane"/>
    <property type="evidence" value="ECO:0007669"/>
    <property type="project" value="UniProtKB-SubCell"/>
</dbReference>
<keyword evidence="12" id="KW-1185">Reference proteome</keyword>
<feature type="transmembrane region" description="Helical" evidence="7">
    <location>
        <begin position="283"/>
        <end position="304"/>
    </location>
</feature>
<feature type="transmembrane region" description="Helical" evidence="7">
    <location>
        <begin position="29"/>
        <end position="49"/>
    </location>
</feature>
<evidence type="ECO:0000256" key="2">
    <source>
        <dbReference type="ARBA" id="ARBA00009033"/>
    </source>
</evidence>
<gene>
    <name evidence="11" type="ordered locus">cauri_1884</name>
</gene>
<comment type="subcellular location">
    <subcellularLocation>
        <location evidence="1">Cell membrane</location>
        <topology evidence="1">Multi-pass membrane protein</topology>
    </subcellularLocation>
</comment>
<evidence type="ECO:0000259" key="10">
    <source>
        <dbReference type="Pfam" id="PF07670"/>
    </source>
</evidence>
<evidence type="ECO:0000256" key="3">
    <source>
        <dbReference type="ARBA" id="ARBA00022475"/>
    </source>
</evidence>
<dbReference type="RefSeq" id="WP_010190909.1">
    <property type="nucleotide sequence ID" value="NC_012590.1"/>
</dbReference>
<dbReference type="GO" id="GO:0005337">
    <property type="term" value="F:nucleoside transmembrane transporter activity"/>
    <property type="evidence" value="ECO:0007669"/>
    <property type="project" value="InterPro"/>
</dbReference>
<dbReference type="PANTHER" id="PTHR10590">
    <property type="entry name" value="SODIUM/NUCLEOSIDE COTRANSPORTER"/>
    <property type="match status" value="1"/>
</dbReference>
<evidence type="ECO:0000313" key="11">
    <source>
        <dbReference type="EMBL" id="ACP33477.1"/>
    </source>
</evidence>
<dbReference type="InterPro" id="IPR011642">
    <property type="entry name" value="Gate_dom"/>
</dbReference>
<dbReference type="Pfam" id="PF07670">
    <property type="entry name" value="Gate"/>
    <property type="match status" value="1"/>
</dbReference>
<evidence type="ECO:0000259" key="8">
    <source>
        <dbReference type="Pfam" id="PF01773"/>
    </source>
</evidence>
<dbReference type="EMBL" id="CP001601">
    <property type="protein sequence ID" value="ACP33477.1"/>
    <property type="molecule type" value="Genomic_DNA"/>
</dbReference>
<dbReference type="STRING" id="548476.cauri_1884"/>
<evidence type="ECO:0000256" key="4">
    <source>
        <dbReference type="ARBA" id="ARBA00022692"/>
    </source>
</evidence>
<protein>
    <submittedName>
        <fullName evidence="11">Nucleoside transporter</fullName>
    </submittedName>
</protein>
<feature type="domain" description="Concentrative nucleoside transporter C-terminal" evidence="9">
    <location>
        <begin position="192"/>
        <end position="398"/>
    </location>
</feature>
<dbReference type="InterPro" id="IPR008276">
    <property type="entry name" value="C_nuclsd_transpt"/>
</dbReference>
<keyword evidence="5 7" id="KW-1133">Transmembrane helix</keyword>
<name>C3PI23_CORA7</name>
<reference evidence="11 12" key="1">
    <citation type="journal article" date="2010" name="BMC Genomics">
        <title>Complete genome sequence and lifestyle of black-pigmented Corynebacterium aurimucosum ATCC 700975 (formerly C. nigricans CN-1) isolated from a vaginal swab of a woman with spontaneous abortion.</title>
        <authorList>
            <person name="Trost E."/>
            <person name="Gotker S."/>
            <person name="Schneider J."/>
            <person name="Schneiker-Bekel S."/>
            <person name="Szczepanowski R."/>
            <person name="Tilker A."/>
            <person name="Viehoever P."/>
            <person name="Arnold W."/>
            <person name="Bekel T."/>
            <person name="Blom J."/>
            <person name="Gartemann K.H."/>
            <person name="Linke B."/>
            <person name="Goesmann A."/>
            <person name="Puhler A."/>
            <person name="Shukla S.K."/>
            <person name="Tauch A."/>
        </authorList>
    </citation>
    <scope>NUCLEOTIDE SEQUENCE [LARGE SCALE GENOMIC DNA]</scope>
    <source>
        <strain evidence="12">ATCC 700975 / DSM 44827 / CIP 107346 / CN-1</strain>
    </source>
</reference>
<feature type="transmembrane region" description="Helical" evidence="7">
    <location>
        <begin position="6"/>
        <end position="22"/>
    </location>
</feature>
<evidence type="ECO:0000256" key="5">
    <source>
        <dbReference type="ARBA" id="ARBA00022989"/>
    </source>
</evidence>